<reference evidence="1" key="1">
    <citation type="submission" date="2016-10" db="EMBL/GenBank/DDBJ databases">
        <title>Sequence of Gallionella enrichment culture.</title>
        <authorList>
            <person name="Poehlein A."/>
            <person name="Muehling M."/>
            <person name="Daniel R."/>
        </authorList>
    </citation>
    <scope>NUCLEOTIDE SEQUENCE</scope>
</reference>
<accession>A0A1J5Q4U4</accession>
<proteinExistence type="predicted"/>
<dbReference type="EMBL" id="MLJW01002305">
    <property type="protein sequence ID" value="OIQ75015.1"/>
    <property type="molecule type" value="Genomic_DNA"/>
</dbReference>
<organism evidence="1">
    <name type="scientific">mine drainage metagenome</name>
    <dbReference type="NCBI Taxonomy" id="410659"/>
    <lineage>
        <taxon>unclassified sequences</taxon>
        <taxon>metagenomes</taxon>
        <taxon>ecological metagenomes</taxon>
    </lineage>
</organism>
<evidence type="ECO:0008006" key="2">
    <source>
        <dbReference type="Google" id="ProtNLM"/>
    </source>
</evidence>
<evidence type="ECO:0000313" key="1">
    <source>
        <dbReference type="EMBL" id="OIQ75015.1"/>
    </source>
</evidence>
<name>A0A1J5Q4U4_9ZZZZ</name>
<dbReference type="AlphaFoldDB" id="A0A1J5Q4U4"/>
<sequence length="110" mass="12231">MSKPVSTMLGRWRITTMELWDADYVDMEVPAYFLIHPDLSGEFQFGMVQAQPDGKLATVNGKSRLEFTWSGFDENHAVNGRGWLEASGTEASGRVFIHLGDDSGFATDRA</sequence>
<gene>
    <name evidence="1" type="ORF">GALL_433210</name>
</gene>
<protein>
    <recommendedName>
        <fullName evidence="2">Lipocalin-like domain-containing protein</fullName>
    </recommendedName>
</protein>
<comment type="caution">
    <text evidence="1">The sequence shown here is derived from an EMBL/GenBank/DDBJ whole genome shotgun (WGS) entry which is preliminary data.</text>
</comment>